<name>A0A2S3Z5T6_9MICO</name>
<dbReference type="RefSeq" id="WP_103432372.1">
    <property type="nucleotide sequence ID" value="NZ_PPXF01000065.1"/>
</dbReference>
<dbReference type="InterPro" id="IPR001646">
    <property type="entry name" value="5peptide_repeat"/>
</dbReference>
<dbReference type="Gene3D" id="2.160.20.80">
    <property type="entry name" value="E3 ubiquitin-protein ligase SopA"/>
    <property type="match status" value="1"/>
</dbReference>
<dbReference type="PANTHER" id="PTHR14136">
    <property type="entry name" value="BTB_POZ DOMAIN-CONTAINING PROTEIN KCTD9"/>
    <property type="match status" value="1"/>
</dbReference>
<proteinExistence type="predicted"/>
<comment type="caution">
    <text evidence="1">The sequence shown here is derived from an EMBL/GenBank/DDBJ whole genome shotgun (WGS) entry which is preliminary data.</text>
</comment>
<dbReference type="OrthoDB" id="154708at2"/>
<protein>
    <submittedName>
        <fullName evidence="1">Pentapeptide repeat-containing protein</fullName>
    </submittedName>
</protein>
<dbReference type="SUPFAM" id="SSF141571">
    <property type="entry name" value="Pentapeptide repeat-like"/>
    <property type="match status" value="1"/>
</dbReference>
<organism evidence="1 2">
    <name type="scientific">Cryobacterium zongtaii</name>
    <dbReference type="NCBI Taxonomy" id="1259217"/>
    <lineage>
        <taxon>Bacteria</taxon>
        <taxon>Bacillati</taxon>
        <taxon>Actinomycetota</taxon>
        <taxon>Actinomycetes</taxon>
        <taxon>Micrococcales</taxon>
        <taxon>Microbacteriaceae</taxon>
        <taxon>Cryobacterium</taxon>
    </lineage>
</organism>
<accession>A0A2S3Z5T6</accession>
<dbReference type="Proteomes" id="UP000237104">
    <property type="component" value="Unassembled WGS sequence"/>
</dbReference>
<reference evidence="1 2" key="1">
    <citation type="submission" date="2018-01" db="EMBL/GenBank/DDBJ databases">
        <title>Cryobacterium sp. nov., from glaciers in China.</title>
        <authorList>
            <person name="Liu Q."/>
            <person name="Xin Y.-H."/>
        </authorList>
    </citation>
    <scope>NUCLEOTIDE SEQUENCE [LARGE SCALE GENOMIC DNA]</scope>
    <source>
        <strain evidence="1 2">TMB1-8</strain>
    </source>
</reference>
<sequence length="285" mass="30724">MTSTDSSDATTDDRSTLRANCADCFALCCTALGFHRSADFPITKPAGTPCLNLADDFSCSIHHSLRARGFRGCTVFECFGAGQYVSQNLFGGTSWRERPDTSAEMFSTFAVVRQLHEMLWYLAEAAERATSPELSGPVAHLRREIQRALDGDASEILATDVERIRLEVRQTLIDVSEEARGGYAAGAEADLSDDLHPSADLVGGDLRSIRLCGADLRGAYLIAADLRRGDLAGVDLLGADLRDARLEGADLSSALFLTQSQVDAAQGDETTILPAALSRPRHWLA</sequence>
<dbReference type="EMBL" id="PPXF01000065">
    <property type="protein sequence ID" value="POH59586.1"/>
    <property type="molecule type" value="Genomic_DNA"/>
</dbReference>
<evidence type="ECO:0000313" key="2">
    <source>
        <dbReference type="Proteomes" id="UP000237104"/>
    </source>
</evidence>
<dbReference type="Pfam" id="PF00805">
    <property type="entry name" value="Pentapeptide"/>
    <property type="match status" value="1"/>
</dbReference>
<dbReference type="PANTHER" id="PTHR14136:SF37">
    <property type="entry name" value="PENTAPEPTIDE REPEAT-CONTAINING PROTEIN"/>
    <property type="match status" value="1"/>
</dbReference>
<dbReference type="AlphaFoldDB" id="A0A2S3Z5T6"/>
<gene>
    <name evidence="1" type="ORF">C3B59_16940</name>
</gene>
<evidence type="ECO:0000313" key="1">
    <source>
        <dbReference type="EMBL" id="POH59586.1"/>
    </source>
</evidence>
<dbReference type="InterPro" id="IPR051082">
    <property type="entry name" value="Pentapeptide-BTB/POZ_domain"/>
</dbReference>